<evidence type="ECO:0000313" key="3">
    <source>
        <dbReference type="EMBL" id="MCG4610996.1"/>
    </source>
</evidence>
<comment type="caution">
    <text evidence="3">The sequence shown here is derived from an EMBL/GenBank/DDBJ whole genome shotgun (WGS) entry which is preliminary data.</text>
</comment>
<evidence type="ECO:0000256" key="1">
    <source>
        <dbReference type="ARBA" id="ARBA00022801"/>
    </source>
</evidence>
<protein>
    <submittedName>
        <fullName evidence="3">Alpha/beta hydrolase</fullName>
    </submittedName>
</protein>
<dbReference type="InterPro" id="IPR049492">
    <property type="entry name" value="BD-FAE-like_dom"/>
</dbReference>
<organism evidence="3 4">
    <name type="scientific">Anaeromassilibacillus senegalensis</name>
    <dbReference type="NCBI Taxonomy" id="1673717"/>
    <lineage>
        <taxon>Bacteria</taxon>
        <taxon>Bacillati</taxon>
        <taxon>Bacillota</taxon>
        <taxon>Clostridia</taxon>
        <taxon>Eubacteriales</taxon>
        <taxon>Acutalibacteraceae</taxon>
        <taxon>Anaeromassilibacillus</taxon>
    </lineage>
</organism>
<dbReference type="RefSeq" id="WP_237966832.1">
    <property type="nucleotide sequence ID" value="NZ_JAKNHQ010000010.1"/>
</dbReference>
<dbReference type="GO" id="GO:0016787">
    <property type="term" value="F:hydrolase activity"/>
    <property type="evidence" value="ECO:0007669"/>
    <property type="project" value="UniProtKB-KW"/>
</dbReference>
<dbReference type="Proteomes" id="UP001298681">
    <property type="component" value="Unassembled WGS sequence"/>
</dbReference>
<feature type="domain" description="BD-FAE-like" evidence="2">
    <location>
        <begin position="164"/>
        <end position="244"/>
    </location>
</feature>
<accession>A0ABS9MJU3</accession>
<dbReference type="Pfam" id="PF20434">
    <property type="entry name" value="BD-FAE"/>
    <property type="match status" value="1"/>
</dbReference>
<sequence>MKVQKIFVSALCILLCLTGCGNEEKTLRDVSAIPNEEWETLEKSSVPDVDIDVTQEPFDENTEIDMVRSDPVFGNYGRLLFPTDDWYMSGSTLGDLQLTWYHNIDPAETVEIVNTLWKRADAGETVFYDIYTEEEKLADPEKENTGLFFFKGEPGEKFAVCNAGGGFAYVGAMQDSFPHALELSKQGYNAFALIYRPGDQTACEDLARAISFIFENAEELEVDTDCYSLWGGSAGARMAAWLGSYGPAAFGGDDLPQPGAVIMQYTGHSDYTENDPPTFACSGENDGIANWRTMQRRLDAMSALGIPTEFHHYPGLPHGFGLGTGTVAEGWLDEAVAFWEAQR</sequence>
<evidence type="ECO:0000259" key="2">
    <source>
        <dbReference type="Pfam" id="PF20434"/>
    </source>
</evidence>
<dbReference type="EMBL" id="JAKNHQ010000010">
    <property type="protein sequence ID" value="MCG4610996.1"/>
    <property type="molecule type" value="Genomic_DNA"/>
</dbReference>
<dbReference type="InterPro" id="IPR050300">
    <property type="entry name" value="GDXG_lipolytic_enzyme"/>
</dbReference>
<name>A0ABS9MJU3_9FIRM</name>
<gene>
    <name evidence="3" type="ORF">L0P57_08625</name>
</gene>
<keyword evidence="4" id="KW-1185">Reference proteome</keyword>
<dbReference type="SUPFAM" id="SSF53474">
    <property type="entry name" value="alpha/beta-Hydrolases"/>
    <property type="match status" value="1"/>
</dbReference>
<dbReference type="PANTHER" id="PTHR48081:SF6">
    <property type="entry name" value="PEPTIDASE S9 PROLYL OLIGOPEPTIDASE CATALYTIC DOMAIN-CONTAINING PROTEIN"/>
    <property type="match status" value="1"/>
</dbReference>
<evidence type="ECO:0000313" key="4">
    <source>
        <dbReference type="Proteomes" id="UP001298681"/>
    </source>
</evidence>
<dbReference type="PANTHER" id="PTHR48081">
    <property type="entry name" value="AB HYDROLASE SUPERFAMILY PROTEIN C4A8.06C"/>
    <property type="match status" value="1"/>
</dbReference>
<proteinExistence type="predicted"/>
<reference evidence="3 4" key="1">
    <citation type="submission" date="2022-01" db="EMBL/GenBank/DDBJ databases">
        <title>Collection of gut derived symbiotic bacterial strains cultured from healthy donors.</title>
        <authorList>
            <person name="Lin H."/>
            <person name="Kohout C."/>
            <person name="Waligurski E."/>
            <person name="Pamer E.G."/>
        </authorList>
    </citation>
    <scope>NUCLEOTIDE SEQUENCE [LARGE SCALE GENOMIC DNA]</scope>
    <source>
        <strain evidence="3 4">DFI.7.58</strain>
    </source>
</reference>
<dbReference type="InterPro" id="IPR029058">
    <property type="entry name" value="AB_hydrolase_fold"/>
</dbReference>
<keyword evidence="1 3" id="KW-0378">Hydrolase</keyword>
<dbReference type="Gene3D" id="3.40.50.1820">
    <property type="entry name" value="alpha/beta hydrolase"/>
    <property type="match status" value="1"/>
</dbReference>